<name>A0A497E4G3_UNCAE</name>
<accession>A0A497E4G3</accession>
<sequence>MLIPTIITSLVGMNAFLNEIKWKTIKSLLVAPVSEKEIFMGKSLACIITGLIVEVCLAVIILAFLPIPVDVPILITLLVIGSLLIMFATFLIISATSRFPSSAEGGVAAFIPFFGIMGIFLLCFFLQRMLQMGPALTNIMIALVIAVFTFLTYFIATKWFSRERLVVGL</sequence>
<reference evidence="2 3" key="1">
    <citation type="submission" date="2018-06" db="EMBL/GenBank/DDBJ databases">
        <title>Extensive metabolic versatility and redundancy in microbially diverse, dynamic hydrothermal sediments.</title>
        <authorList>
            <person name="Dombrowski N."/>
            <person name="Teske A."/>
            <person name="Baker B.J."/>
        </authorList>
    </citation>
    <scope>NUCLEOTIDE SEQUENCE [LARGE SCALE GENOMIC DNA]</scope>
    <source>
        <strain evidence="2">B47_G16</strain>
    </source>
</reference>
<gene>
    <name evidence="2" type="ORF">DRJ00_04340</name>
</gene>
<proteinExistence type="predicted"/>
<evidence type="ECO:0000313" key="2">
    <source>
        <dbReference type="EMBL" id="RLE09387.1"/>
    </source>
</evidence>
<evidence type="ECO:0000256" key="1">
    <source>
        <dbReference type="SAM" id="Phobius"/>
    </source>
</evidence>
<dbReference type="Proteomes" id="UP000279422">
    <property type="component" value="Unassembled WGS sequence"/>
</dbReference>
<evidence type="ECO:0000313" key="3">
    <source>
        <dbReference type="Proteomes" id="UP000279422"/>
    </source>
</evidence>
<feature type="transmembrane region" description="Helical" evidence="1">
    <location>
        <begin position="139"/>
        <end position="156"/>
    </location>
</feature>
<feature type="transmembrane region" description="Helical" evidence="1">
    <location>
        <begin position="73"/>
        <end position="95"/>
    </location>
</feature>
<protein>
    <recommendedName>
        <fullName evidence="4">ABC-2 type transporter domain-containing protein</fullName>
    </recommendedName>
</protein>
<dbReference type="AlphaFoldDB" id="A0A497E4G3"/>
<keyword evidence="1" id="KW-0472">Membrane</keyword>
<feature type="transmembrane region" description="Helical" evidence="1">
    <location>
        <begin position="44"/>
        <end position="67"/>
    </location>
</feature>
<keyword evidence="1" id="KW-0812">Transmembrane</keyword>
<comment type="caution">
    <text evidence="2">The sequence shown here is derived from an EMBL/GenBank/DDBJ whole genome shotgun (WGS) entry which is preliminary data.</text>
</comment>
<keyword evidence="1" id="KW-1133">Transmembrane helix</keyword>
<evidence type="ECO:0008006" key="4">
    <source>
        <dbReference type="Google" id="ProtNLM"/>
    </source>
</evidence>
<dbReference type="EMBL" id="QMPZ01000048">
    <property type="protein sequence ID" value="RLE09387.1"/>
    <property type="molecule type" value="Genomic_DNA"/>
</dbReference>
<organism evidence="2 3">
    <name type="scientific">Aerophobetes bacterium</name>
    <dbReference type="NCBI Taxonomy" id="2030807"/>
    <lineage>
        <taxon>Bacteria</taxon>
        <taxon>Candidatus Aerophobota</taxon>
    </lineage>
</organism>
<feature type="transmembrane region" description="Helical" evidence="1">
    <location>
        <begin position="107"/>
        <end position="127"/>
    </location>
</feature>